<organism evidence="2 3">
    <name type="scientific">Cuscuta australis</name>
    <dbReference type="NCBI Taxonomy" id="267555"/>
    <lineage>
        <taxon>Eukaryota</taxon>
        <taxon>Viridiplantae</taxon>
        <taxon>Streptophyta</taxon>
        <taxon>Embryophyta</taxon>
        <taxon>Tracheophyta</taxon>
        <taxon>Spermatophyta</taxon>
        <taxon>Magnoliopsida</taxon>
        <taxon>eudicotyledons</taxon>
        <taxon>Gunneridae</taxon>
        <taxon>Pentapetalae</taxon>
        <taxon>asterids</taxon>
        <taxon>lamiids</taxon>
        <taxon>Solanales</taxon>
        <taxon>Convolvulaceae</taxon>
        <taxon>Cuscuteae</taxon>
        <taxon>Cuscuta</taxon>
        <taxon>Cuscuta subgen. Grammica</taxon>
        <taxon>Cuscuta sect. Cleistogrammica</taxon>
    </lineage>
</organism>
<evidence type="ECO:0000313" key="3">
    <source>
        <dbReference type="Proteomes" id="UP000249390"/>
    </source>
</evidence>
<dbReference type="InterPro" id="IPR036047">
    <property type="entry name" value="F-box-like_dom_sf"/>
</dbReference>
<evidence type="ECO:0000313" key="2">
    <source>
        <dbReference type="EMBL" id="RAL37684.1"/>
    </source>
</evidence>
<dbReference type="SUPFAM" id="SSF81383">
    <property type="entry name" value="F-box domain"/>
    <property type="match status" value="1"/>
</dbReference>
<comment type="caution">
    <text evidence="2">The sequence shown here is derived from an EMBL/GenBank/DDBJ whole genome shotgun (WGS) entry which is preliminary data.</text>
</comment>
<proteinExistence type="predicted"/>
<dbReference type="EMBL" id="NQVE01000215">
    <property type="protein sequence ID" value="RAL37684.1"/>
    <property type="molecule type" value="Genomic_DNA"/>
</dbReference>
<evidence type="ECO:0000256" key="1">
    <source>
        <dbReference type="SAM" id="MobiDB-lite"/>
    </source>
</evidence>
<dbReference type="InterPro" id="IPR050796">
    <property type="entry name" value="SCF_F-box_component"/>
</dbReference>
<dbReference type="AlphaFoldDB" id="A0A328CWS1"/>
<feature type="compositionally biased region" description="Acidic residues" evidence="1">
    <location>
        <begin position="95"/>
        <end position="105"/>
    </location>
</feature>
<protein>
    <submittedName>
        <fullName evidence="2">Uncharacterized protein</fullName>
    </submittedName>
</protein>
<name>A0A328CWS1_9ASTE</name>
<sequence length="170" mass="18663">MSGSANLLPAPLTFQIDECVAAEILIRVGSGKSVTQCRLVCKGWNSLISTPYFTLRYNTFLVCKREAFTLVCQFGEPERTPCPIFTLSSKTTTTPDDDDDDDDDTTGPTVMTAVDDITHSLQSLVADPGPKRVKTSCRGLLLLCNYFGRPGGTQYYVVNMLTLGWKKLPP</sequence>
<dbReference type="PANTHER" id="PTHR31672">
    <property type="entry name" value="BNACNNG10540D PROTEIN"/>
    <property type="match status" value="1"/>
</dbReference>
<keyword evidence="3" id="KW-1185">Reference proteome</keyword>
<accession>A0A328CWS1</accession>
<feature type="region of interest" description="Disordered" evidence="1">
    <location>
        <begin position="85"/>
        <end position="108"/>
    </location>
</feature>
<dbReference type="Proteomes" id="UP000249390">
    <property type="component" value="Unassembled WGS sequence"/>
</dbReference>
<reference evidence="2 3" key="1">
    <citation type="submission" date="2018-06" db="EMBL/GenBank/DDBJ databases">
        <title>The Genome of Cuscuta australis (Dodder) Provides Insight into the Evolution of Plant Parasitism.</title>
        <authorList>
            <person name="Liu H."/>
        </authorList>
    </citation>
    <scope>NUCLEOTIDE SEQUENCE [LARGE SCALE GENOMIC DNA]</scope>
    <source>
        <strain evidence="3">cv. Yunnan</strain>
        <tissue evidence="2">Vines</tissue>
    </source>
</reference>
<gene>
    <name evidence="2" type="ORF">DM860_000378</name>
</gene>